<accession>X0SR35</accession>
<dbReference type="AlphaFoldDB" id="X0SR35"/>
<organism evidence="1">
    <name type="scientific">marine sediment metagenome</name>
    <dbReference type="NCBI Taxonomy" id="412755"/>
    <lineage>
        <taxon>unclassified sequences</taxon>
        <taxon>metagenomes</taxon>
        <taxon>ecological metagenomes</taxon>
    </lineage>
</organism>
<sequence>GIVTTNIDDIVEKTSLKNNPVHLNRRDLNEILISRI</sequence>
<protein>
    <submittedName>
        <fullName evidence="1">Uncharacterized protein</fullName>
    </submittedName>
</protein>
<reference evidence="1" key="1">
    <citation type="journal article" date="2014" name="Front. Microbiol.">
        <title>High frequency of phylogenetically diverse reductive dehalogenase-homologous genes in deep subseafloor sedimentary metagenomes.</title>
        <authorList>
            <person name="Kawai M."/>
            <person name="Futagami T."/>
            <person name="Toyoda A."/>
            <person name="Takaki Y."/>
            <person name="Nishi S."/>
            <person name="Hori S."/>
            <person name="Arai W."/>
            <person name="Tsubouchi T."/>
            <person name="Morono Y."/>
            <person name="Uchiyama I."/>
            <person name="Ito T."/>
            <person name="Fujiyama A."/>
            <person name="Inagaki F."/>
            <person name="Takami H."/>
        </authorList>
    </citation>
    <scope>NUCLEOTIDE SEQUENCE</scope>
    <source>
        <strain evidence="1">Expedition CK06-06</strain>
    </source>
</reference>
<gene>
    <name evidence="1" type="ORF">S01H1_03546</name>
</gene>
<comment type="caution">
    <text evidence="1">The sequence shown here is derived from an EMBL/GenBank/DDBJ whole genome shotgun (WGS) entry which is preliminary data.</text>
</comment>
<dbReference type="EMBL" id="BARS01001924">
    <property type="protein sequence ID" value="GAF78362.1"/>
    <property type="molecule type" value="Genomic_DNA"/>
</dbReference>
<proteinExistence type="predicted"/>
<feature type="non-terminal residue" evidence="1">
    <location>
        <position position="1"/>
    </location>
</feature>
<name>X0SR35_9ZZZZ</name>
<evidence type="ECO:0000313" key="1">
    <source>
        <dbReference type="EMBL" id="GAF78362.1"/>
    </source>
</evidence>